<reference evidence="2" key="1">
    <citation type="submission" date="2020-10" db="EMBL/GenBank/DDBJ databases">
        <authorList>
            <person name="Gilroy R."/>
        </authorList>
    </citation>
    <scope>NUCLEOTIDE SEQUENCE</scope>
    <source>
        <strain evidence="2">ChiBcec7-5410</strain>
    </source>
</reference>
<dbReference type="EMBL" id="DVLW01000227">
    <property type="protein sequence ID" value="HIT95172.1"/>
    <property type="molecule type" value="Genomic_DNA"/>
</dbReference>
<accession>A0A9D1KTE9</accession>
<name>A0A9D1KTE9_9FIRM</name>
<dbReference type="SUPFAM" id="SSF55729">
    <property type="entry name" value="Acyl-CoA N-acyltransferases (Nat)"/>
    <property type="match status" value="1"/>
</dbReference>
<feature type="domain" description="N-acetyltransferase" evidence="1">
    <location>
        <begin position="21"/>
        <end position="173"/>
    </location>
</feature>
<dbReference type="AlphaFoldDB" id="A0A9D1KTE9"/>
<sequence>MVDYRKLSWNEIDRKLFDRFVRYQVVTKCWRNENGKWIVKDVPFIDDWSENDYQQLIIQLRELLASGGIIYGAFYNGKLKGFASVDAKKFGSNSQYLDLTNIHVSEDMRGCGIGKRLFLAAAEWARNMGAEKLYISAHSAVESQAFYHAMGCVEAEEYNSRHVQEEPFDCQLEYIL</sequence>
<evidence type="ECO:0000313" key="3">
    <source>
        <dbReference type="Proteomes" id="UP000824160"/>
    </source>
</evidence>
<dbReference type="Pfam" id="PF00583">
    <property type="entry name" value="Acetyltransf_1"/>
    <property type="match status" value="1"/>
</dbReference>
<protein>
    <submittedName>
        <fullName evidence="2">GNAT family N-acetyltransferase</fullName>
    </submittedName>
</protein>
<dbReference type="InterPro" id="IPR016181">
    <property type="entry name" value="Acyl_CoA_acyltransferase"/>
</dbReference>
<reference evidence="2" key="2">
    <citation type="journal article" date="2021" name="PeerJ">
        <title>Extensive microbial diversity within the chicken gut microbiome revealed by metagenomics and culture.</title>
        <authorList>
            <person name="Gilroy R."/>
            <person name="Ravi A."/>
            <person name="Getino M."/>
            <person name="Pursley I."/>
            <person name="Horton D.L."/>
            <person name="Alikhan N.F."/>
            <person name="Baker D."/>
            <person name="Gharbi K."/>
            <person name="Hall N."/>
            <person name="Watson M."/>
            <person name="Adriaenssens E.M."/>
            <person name="Foster-Nyarko E."/>
            <person name="Jarju S."/>
            <person name="Secka A."/>
            <person name="Antonio M."/>
            <person name="Oren A."/>
            <person name="Chaudhuri R.R."/>
            <person name="La Ragione R."/>
            <person name="Hildebrand F."/>
            <person name="Pallen M.J."/>
        </authorList>
    </citation>
    <scope>NUCLEOTIDE SEQUENCE</scope>
    <source>
        <strain evidence="2">ChiBcec7-5410</strain>
    </source>
</reference>
<dbReference type="Proteomes" id="UP000824160">
    <property type="component" value="Unassembled WGS sequence"/>
</dbReference>
<comment type="caution">
    <text evidence="2">The sequence shown here is derived from an EMBL/GenBank/DDBJ whole genome shotgun (WGS) entry which is preliminary data.</text>
</comment>
<dbReference type="GO" id="GO:0016747">
    <property type="term" value="F:acyltransferase activity, transferring groups other than amino-acyl groups"/>
    <property type="evidence" value="ECO:0007669"/>
    <property type="project" value="InterPro"/>
</dbReference>
<dbReference type="Gene3D" id="3.40.630.30">
    <property type="match status" value="1"/>
</dbReference>
<dbReference type="CDD" id="cd04301">
    <property type="entry name" value="NAT_SF"/>
    <property type="match status" value="1"/>
</dbReference>
<dbReference type="PROSITE" id="PS51186">
    <property type="entry name" value="GNAT"/>
    <property type="match status" value="1"/>
</dbReference>
<gene>
    <name evidence="2" type="ORF">IAC43_08290</name>
</gene>
<dbReference type="InterPro" id="IPR000182">
    <property type="entry name" value="GNAT_dom"/>
</dbReference>
<proteinExistence type="predicted"/>
<evidence type="ECO:0000313" key="2">
    <source>
        <dbReference type="EMBL" id="HIT95172.1"/>
    </source>
</evidence>
<organism evidence="2 3">
    <name type="scientific">Candidatus Faecivivens stercoripullorum</name>
    <dbReference type="NCBI Taxonomy" id="2840805"/>
    <lineage>
        <taxon>Bacteria</taxon>
        <taxon>Bacillati</taxon>
        <taxon>Bacillota</taxon>
        <taxon>Clostridia</taxon>
        <taxon>Eubacteriales</taxon>
        <taxon>Oscillospiraceae</taxon>
        <taxon>Oscillospiraceae incertae sedis</taxon>
        <taxon>Candidatus Faecivivens</taxon>
    </lineage>
</organism>
<evidence type="ECO:0000259" key="1">
    <source>
        <dbReference type="PROSITE" id="PS51186"/>
    </source>
</evidence>